<dbReference type="Proteomes" id="UP001208689">
    <property type="component" value="Chromosome"/>
</dbReference>
<keyword evidence="3" id="KW-0645">Protease</keyword>
<evidence type="ECO:0000259" key="2">
    <source>
        <dbReference type="Pfam" id="PF00144"/>
    </source>
</evidence>
<sequence>MKKRGKKVIGVMFVTVSLAISAFFIPWNLLSMRLSPLPDTVQAEIENSVSQHGLDGVIAYIDEAGEVSTYSAGYNDRDEKTKADPDSLFKIASISKLYMAVAAAKLIDEGNLSLDDTLSRMLPEYQDDIQYADEITLQMLIQHRSGIPNFVDDPNFSWNNLPTNVDDALALILGEDANFKPDARYQYSNTNYLLLAKIMDDSLGYPHNQYINDKILIPLQLNDTYYYYSEVNPEDVMSGYYVGYEPDLKPSDYFIPGGSMVASITDVGVFIRALNDGILLTDSEEEIYSEIYVYEHTGLIPGYQSIAKYDVESDRVIIIFINTSGVDSWGKMEIMYKRIVRISANN</sequence>
<keyword evidence="1" id="KW-0472">Membrane</keyword>
<dbReference type="InterPro" id="IPR001466">
    <property type="entry name" value="Beta-lactam-related"/>
</dbReference>
<gene>
    <name evidence="3" type="ORF">NEF87_003207</name>
</gene>
<protein>
    <submittedName>
        <fullName evidence="3">D-alanyl-D-alanine carboxypeptidase</fullName>
        <ecNumber evidence="3">3.4.16.4</ecNumber>
    </submittedName>
</protein>
<organism evidence="3 4">
    <name type="scientific">Candidatus Lokiarchaeum ossiferum</name>
    <dbReference type="NCBI Taxonomy" id="2951803"/>
    <lineage>
        <taxon>Archaea</taxon>
        <taxon>Promethearchaeati</taxon>
        <taxon>Promethearchaeota</taxon>
        <taxon>Promethearchaeia</taxon>
        <taxon>Promethearchaeales</taxon>
        <taxon>Promethearchaeaceae</taxon>
        <taxon>Candidatus Lokiarchaeum</taxon>
    </lineage>
</organism>
<dbReference type="GO" id="GO:0009002">
    <property type="term" value="F:serine-type D-Ala-D-Ala carboxypeptidase activity"/>
    <property type="evidence" value="ECO:0007669"/>
    <property type="project" value="UniProtKB-EC"/>
</dbReference>
<dbReference type="SUPFAM" id="SSF56601">
    <property type="entry name" value="beta-lactamase/transpeptidase-like"/>
    <property type="match status" value="1"/>
</dbReference>
<keyword evidence="3" id="KW-0121">Carboxypeptidase</keyword>
<feature type="domain" description="Beta-lactamase-related" evidence="2">
    <location>
        <begin position="43"/>
        <end position="285"/>
    </location>
</feature>
<keyword evidence="1" id="KW-0812">Transmembrane</keyword>
<keyword evidence="1" id="KW-1133">Transmembrane helix</keyword>
<dbReference type="EMBL" id="CP104013">
    <property type="protein sequence ID" value="UYP46922.1"/>
    <property type="molecule type" value="Genomic_DNA"/>
</dbReference>
<dbReference type="Gene3D" id="3.40.710.10">
    <property type="entry name" value="DD-peptidase/beta-lactamase superfamily"/>
    <property type="match status" value="1"/>
</dbReference>
<dbReference type="InterPro" id="IPR050491">
    <property type="entry name" value="AmpC-like"/>
</dbReference>
<dbReference type="InterPro" id="IPR012338">
    <property type="entry name" value="Beta-lactam/transpept-like"/>
</dbReference>
<name>A0ABY6HTR9_9ARCH</name>
<feature type="transmembrane region" description="Helical" evidence="1">
    <location>
        <begin position="7"/>
        <end position="27"/>
    </location>
</feature>
<keyword evidence="4" id="KW-1185">Reference proteome</keyword>
<evidence type="ECO:0000256" key="1">
    <source>
        <dbReference type="SAM" id="Phobius"/>
    </source>
</evidence>
<dbReference type="PANTHER" id="PTHR46825">
    <property type="entry name" value="D-ALANYL-D-ALANINE-CARBOXYPEPTIDASE/ENDOPEPTIDASE AMPH"/>
    <property type="match status" value="1"/>
</dbReference>
<evidence type="ECO:0000313" key="4">
    <source>
        <dbReference type="Proteomes" id="UP001208689"/>
    </source>
</evidence>
<accession>A0ABY6HTR9</accession>
<proteinExistence type="predicted"/>
<dbReference type="Pfam" id="PF00144">
    <property type="entry name" value="Beta-lactamase"/>
    <property type="match status" value="1"/>
</dbReference>
<keyword evidence="3" id="KW-0378">Hydrolase</keyword>
<evidence type="ECO:0000313" key="3">
    <source>
        <dbReference type="EMBL" id="UYP46922.1"/>
    </source>
</evidence>
<dbReference type="PANTHER" id="PTHR46825:SF9">
    <property type="entry name" value="BETA-LACTAMASE-RELATED DOMAIN-CONTAINING PROTEIN"/>
    <property type="match status" value="1"/>
</dbReference>
<dbReference type="EC" id="3.4.16.4" evidence="3"/>
<reference evidence="3" key="1">
    <citation type="submission" date="2022-09" db="EMBL/GenBank/DDBJ databases">
        <title>Actin cytoskeleton and complex cell architecture in an #Asgard archaeon.</title>
        <authorList>
            <person name="Ponce Toledo R.I."/>
            <person name="Schleper C."/>
            <person name="Rodrigues Oliveira T."/>
            <person name="Wollweber F."/>
            <person name="Xu J."/>
            <person name="Rittmann S."/>
            <person name="Klingl A."/>
            <person name="Pilhofer M."/>
        </authorList>
    </citation>
    <scope>NUCLEOTIDE SEQUENCE</scope>
    <source>
        <strain evidence="3">B-35</strain>
    </source>
</reference>